<evidence type="ECO:0000313" key="1">
    <source>
        <dbReference type="EMBL" id="EFB77517.1"/>
    </source>
</evidence>
<dbReference type="EMBL" id="ACBY02000010">
    <property type="protein sequence ID" value="EFB77517.1"/>
    <property type="molecule type" value="Genomic_DNA"/>
</dbReference>
<gene>
    <name evidence="1" type="ORF">SUBVAR_04097</name>
</gene>
<proteinExistence type="predicted"/>
<name>D1PID1_9FIRM</name>
<evidence type="ECO:0000313" key="2">
    <source>
        <dbReference type="Proteomes" id="UP000003438"/>
    </source>
</evidence>
<keyword evidence="2" id="KW-1185">Reference proteome</keyword>
<sequence length="132" mass="15330">MYNCMMFPPVFYVQQSLGVRTPFCLCLSYATGLLSTIRKKEKTHRPFSTKKPVFQNMKSKRFLTVKCISFLASERKIAALNPADCKNCNFFGHNNRRLLFWAGWLLAGARRALYNKEKHSVTKEEPPHETNH</sequence>
<comment type="caution">
    <text evidence="1">The sequence shown here is derived from an EMBL/GenBank/DDBJ whole genome shotgun (WGS) entry which is preliminary data.</text>
</comment>
<accession>D1PID1</accession>
<dbReference type="Proteomes" id="UP000003438">
    <property type="component" value="Unassembled WGS sequence"/>
</dbReference>
<protein>
    <submittedName>
        <fullName evidence="1">Uncharacterized protein</fullName>
    </submittedName>
</protein>
<dbReference type="AlphaFoldDB" id="D1PID1"/>
<dbReference type="HOGENOM" id="CLU_1915997_0_0_9"/>
<reference evidence="1" key="1">
    <citation type="submission" date="2009-12" db="EMBL/GenBank/DDBJ databases">
        <authorList>
            <person name="Weinstock G."/>
            <person name="Sodergren E."/>
            <person name="Clifton S."/>
            <person name="Fulton L."/>
            <person name="Fulton B."/>
            <person name="Courtney L."/>
            <person name="Fronick C."/>
            <person name="Harrison M."/>
            <person name="Strong C."/>
            <person name="Farmer C."/>
            <person name="Delahaunty K."/>
            <person name="Markovic C."/>
            <person name="Hall O."/>
            <person name="Minx P."/>
            <person name="Tomlinson C."/>
            <person name="Mitreva M."/>
            <person name="Nelson J."/>
            <person name="Hou S."/>
            <person name="Wollam A."/>
            <person name="Pepin K.H."/>
            <person name="Johnson M."/>
            <person name="Bhonagiri V."/>
            <person name="Nash W.E."/>
            <person name="Warren W."/>
            <person name="Chinwalla A."/>
            <person name="Mardis E.R."/>
            <person name="Wilson R.K."/>
        </authorList>
    </citation>
    <scope>NUCLEOTIDE SEQUENCE [LARGE SCALE GENOMIC DNA]</scope>
    <source>
        <strain evidence="1">DSM 15176</strain>
    </source>
</reference>
<organism evidence="1 2">
    <name type="scientific">Subdoligranulum variabile DSM 15176</name>
    <dbReference type="NCBI Taxonomy" id="411471"/>
    <lineage>
        <taxon>Bacteria</taxon>
        <taxon>Bacillati</taxon>
        <taxon>Bacillota</taxon>
        <taxon>Clostridia</taxon>
        <taxon>Eubacteriales</taxon>
        <taxon>Oscillospiraceae</taxon>
        <taxon>Subdoligranulum</taxon>
    </lineage>
</organism>
<dbReference type="STRING" id="411471.SUBVAR_04097"/>